<dbReference type="GO" id="GO:0016491">
    <property type="term" value="F:oxidoreductase activity"/>
    <property type="evidence" value="ECO:0007669"/>
    <property type="project" value="UniProtKB-KW"/>
</dbReference>
<dbReference type="AlphaFoldDB" id="A0A850LIE9"/>
<dbReference type="SUPFAM" id="SSF51905">
    <property type="entry name" value="FAD/NAD(P)-binding domain"/>
    <property type="match status" value="1"/>
</dbReference>
<organism evidence="3 4">
    <name type="scientific">Ruegeria pomeroyi</name>
    <dbReference type="NCBI Taxonomy" id="89184"/>
    <lineage>
        <taxon>Bacteria</taxon>
        <taxon>Pseudomonadati</taxon>
        <taxon>Pseudomonadota</taxon>
        <taxon>Alphaproteobacteria</taxon>
        <taxon>Rhodobacterales</taxon>
        <taxon>Roseobacteraceae</taxon>
        <taxon>Ruegeria</taxon>
    </lineage>
</organism>
<dbReference type="InterPro" id="IPR006076">
    <property type="entry name" value="FAD-dep_OxRdtase"/>
</dbReference>
<accession>A0A850LIE9</accession>
<protein>
    <submittedName>
        <fullName evidence="3">FAD-binding oxidoreductase</fullName>
    </submittedName>
</protein>
<feature type="domain" description="FAD dependent oxidoreductase" evidence="2">
    <location>
        <begin position="44"/>
        <end position="396"/>
    </location>
</feature>
<comment type="caution">
    <text evidence="3">The sequence shown here is derived from an EMBL/GenBank/DDBJ whole genome shotgun (WGS) entry which is preliminary data.</text>
</comment>
<proteinExistence type="predicted"/>
<dbReference type="Pfam" id="PF01266">
    <property type="entry name" value="DAO"/>
    <property type="match status" value="1"/>
</dbReference>
<evidence type="ECO:0000259" key="2">
    <source>
        <dbReference type="Pfam" id="PF01266"/>
    </source>
</evidence>
<name>A0A850LIE9_9RHOB</name>
<keyword evidence="1" id="KW-0560">Oxidoreductase</keyword>
<evidence type="ECO:0000313" key="3">
    <source>
        <dbReference type="EMBL" id="NVK97851.1"/>
    </source>
</evidence>
<dbReference type="GO" id="GO:0005737">
    <property type="term" value="C:cytoplasm"/>
    <property type="evidence" value="ECO:0007669"/>
    <property type="project" value="TreeGrafter"/>
</dbReference>
<evidence type="ECO:0000313" key="4">
    <source>
        <dbReference type="Proteomes" id="UP000565723"/>
    </source>
</evidence>
<dbReference type="Proteomes" id="UP000565723">
    <property type="component" value="Unassembled WGS sequence"/>
</dbReference>
<dbReference type="InterPro" id="IPR036188">
    <property type="entry name" value="FAD/NAD-bd_sf"/>
</dbReference>
<gene>
    <name evidence="3" type="ORF">HW564_13040</name>
</gene>
<dbReference type="EMBL" id="JABXIY010000033">
    <property type="protein sequence ID" value="NVK97851.1"/>
    <property type="molecule type" value="Genomic_DNA"/>
</dbReference>
<reference evidence="3 4" key="1">
    <citation type="journal article" date="2020" name="Proc. Natl. Acad. Sci. U.S.A.">
        <title>Ecological drivers of bacterial community assembly in synthetic phycospheres.</title>
        <authorList>
            <person name="Fu H."/>
            <person name="Uchimiya M."/>
            <person name="Gore J."/>
            <person name="Moran M.A."/>
        </authorList>
    </citation>
    <scope>NUCLEOTIDE SEQUENCE [LARGE SCALE GENOMIC DNA]</scope>
    <source>
        <strain evidence="3">HF-Din03</strain>
    </source>
</reference>
<dbReference type="Gene3D" id="3.30.9.10">
    <property type="entry name" value="D-Amino Acid Oxidase, subunit A, domain 2"/>
    <property type="match status" value="1"/>
</dbReference>
<dbReference type="PANTHER" id="PTHR13847">
    <property type="entry name" value="SARCOSINE DEHYDROGENASE-RELATED"/>
    <property type="match status" value="1"/>
</dbReference>
<dbReference type="PANTHER" id="PTHR13847:SF281">
    <property type="entry name" value="FAD DEPENDENT OXIDOREDUCTASE DOMAIN-CONTAINING PROTEIN"/>
    <property type="match status" value="1"/>
</dbReference>
<evidence type="ECO:0000256" key="1">
    <source>
        <dbReference type="ARBA" id="ARBA00023002"/>
    </source>
</evidence>
<sequence>MWSLFVQDDAMIENERPALADSLWTATANSAPDCPPLVGEAEADVVIVGGGFTGLSAALHLAEAGQSVVLLEAETPGWGASGRNGGQVNPALKPDPDDIVARFGDDLGRRMVARWGDGGRLVFDLIARHGIDCDARPVGFLRTATNTRGLAMLSEIARQWRAHGAEYDDLDAAETARLVGAEAYLGAVIDRRGGNIHPLNYALGLAQAAIRAGAVLHGQSRAIGFEDAGTGVSVRTELGQVKARRALVCTNAYTGPFGGALGRSVVPVTSVQVATAPLSDNVIRAILPEDHAPTDTRRLIQYYRKTADGRFVMGGRGARGEAGTRRRQQELRQAAETLFPQLGAADWVHAWGGDVAMTVDSLPGLHRLGPNVMAGLGFNGRGVANATVMGTILADWVLGVPERALDFPVTPVRPIPFHFLKSAGVALTIGAYRLLDRVNR</sequence>
<dbReference type="Gene3D" id="3.50.50.60">
    <property type="entry name" value="FAD/NAD(P)-binding domain"/>
    <property type="match status" value="1"/>
</dbReference>